<accession>A0ABW1I9D0</accession>
<dbReference type="Pfam" id="PF06197">
    <property type="entry name" value="DUF998"/>
    <property type="match status" value="1"/>
</dbReference>
<dbReference type="InterPro" id="IPR009339">
    <property type="entry name" value="DUF998"/>
</dbReference>
<keyword evidence="2" id="KW-0472">Membrane</keyword>
<sequence length="287" mass="29651">MAGVCCYCWFLFAPLVGGRLDRTRAFVSELAVRGSPGSGWFRAADVVAGVLIVVLAVGVWEWLRRPAGRGMAGPVLVGTVGAASIVDGVSPMACAPSVDPVCARIEQSRSLLGQLTDLHTVSGVVGMIAAAAAMVLVGRRARHGLSGRGLWWFGVACGAAVLLLGSALSASALFDGPGVGTLERAQLLIVASWLGAVSAMLIRGSGALRSSPQVTAGRRAGARRPFVVSRRLEPGKSGSGVEWRGFRGSRNGALPGSSPRSRPTVHGRSSEAARSLGPRNAPRIRPD</sequence>
<proteinExistence type="predicted"/>
<feature type="transmembrane region" description="Helical" evidence="2">
    <location>
        <begin position="75"/>
        <end position="98"/>
    </location>
</feature>
<feature type="region of interest" description="Disordered" evidence="1">
    <location>
        <begin position="231"/>
        <end position="287"/>
    </location>
</feature>
<dbReference type="RefSeq" id="WP_379567437.1">
    <property type="nucleotide sequence ID" value="NZ_JBHSQK010000045.1"/>
</dbReference>
<name>A0ABW1I9D0_9PSEU</name>
<feature type="transmembrane region" description="Helical" evidence="2">
    <location>
        <begin position="150"/>
        <end position="173"/>
    </location>
</feature>
<organism evidence="3 4">
    <name type="scientific">Pseudonocardia lutea</name>
    <dbReference type="NCBI Taxonomy" id="2172015"/>
    <lineage>
        <taxon>Bacteria</taxon>
        <taxon>Bacillati</taxon>
        <taxon>Actinomycetota</taxon>
        <taxon>Actinomycetes</taxon>
        <taxon>Pseudonocardiales</taxon>
        <taxon>Pseudonocardiaceae</taxon>
        <taxon>Pseudonocardia</taxon>
    </lineage>
</organism>
<evidence type="ECO:0000313" key="4">
    <source>
        <dbReference type="Proteomes" id="UP001596119"/>
    </source>
</evidence>
<keyword evidence="4" id="KW-1185">Reference proteome</keyword>
<reference evidence="4" key="1">
    <citation type="journal article" date="2019" name="Int. J. Syst. Evol. Microbiol.">
        <title>The Global Catalogue of Microorganisms (GCM) 10K type strain sequencing project: providing services to taxonomists for standard genome sequencing and annotation.</title>
        <authorList>
            <consortium name="The Broad Institute Genomics Platform"/>
            <consortium name="The Broad Institute Genome Sequencing Center for Infectious Disease"/>
            <person name="Wu L."/>
            <person name="Ma J."/>
        </authorList>
    </citation>
    <scope>NUCLEOTIDE SEQUENCE [LARGE SCALE GENOMIC DNA]</scope>
    <source>
        <strain evidence="4">CGMCC 4.7397</strain>
    </source>
</reference>
<keyword evidence="2" id="KW-1133">Transmembrane helix</keyword>
<feature type="transmembrane region" description="Helical" evidence="2">
    <location>
        <begin position="41"/>
        <end position="63"/>
    </location>
</feature>
<keyword evidence="2" id="KW-0812">Transmembrane</keyword>
<evidence type="ECO:0000313" key="3">
    <source>
        <dbReference type="EMBL" id="MFC5950301.1"/>
    </source>
</evidence>
<protein>
    <submittedName>
        <fullName evidence="3">DUF998 domain-containing protein</fullName>
    </submittedName>
</protein>
<dbReference type="Proteomes" id="UP001596119">
    <property type="component" value="Unassembled WGS sequence"/>
</dbReference>
<evidence type="ECO:0000256" key="1">
    <source>
        <dbReference type="SAM" id="MobiDB-lite"/>
    </source>
</evidence>
<gene>
    <name evidence="3" type="ORF">ACFQH9_18710</name>
</gene>
<feature type="transmembrane region" description="Helical" evidence="2">
    <location>
        <begin position="118"/>
        <end position="138"/>
    </location>
</feature>
<dbReference type="EMBL" id="JBHSQK010000045">
    <property type="protein sequence ID" value="MFC5950301.1"/>
    <property type="molecule type" value="Genomic_DNA"/>
</dbReference>
<comment type="caution">
    <text evidence="3">The sequence shown here is derived from an EMBL/GenBank/DDBJ whole genome shotgun (WGS) entry which is preliminary data.</text>
</comment>
<evidence type="ECO:0000256" key="2">
    <source>
        <dbReference type="SAM" id="Phobius"/>
    </source>
</evidence>
<feature type="transmembrane region" description="Helical" evidence="2">
    <location>
        <begin position="185"/>
        <end position="202"/>
    </location>
</feature>